<dbReference type="SMART" id="SM00089">
    <property type="entry name" value="PKD"/>
    <property type="match status" value="3"/>
</dbReference>
<feature type="non-terminal residue" evidence="2">
    <location>
        <position position="1"/>
    </location>
</feature>
<dbReference type="Gene3D" id="2.60.40.10">
    <property type="entry name" value="Immunoglobulins"/>
    <property type="match status" value="3"/>
</dbReference>
<dbReference type="EMBL" id="UINC01072807">
    <property type="protein sequence ID" value="SVC08714.1"/>
    <property type="molecule type" value="Genomic_DNA"/>
</dbReference>
<dbReference type="AlphaFoldDB" id="A0A382J945"/>
<dbReference type="InterPro" id="IPR035986">
    <property type="entry name" value="PKD_dom_sf"/>
</dbReference>
<dbReference type="InterPro" id="IPR022409">
    <property type="entry name" value="PKD/Chitinase_dom"/>
</dbReference>
<evidence type="ECO:0000313" key="2">
    <source>
        <dbReference type="EMBL" id="SVC08714.1"/>
    </source>
</evidence>
<evidence type="ECO:0000259" key="1">
    <source>
        <dbReference type="SMART" id="SM00089"/>
    </source>
</evidence>
<accession>A0A382J945</accession>
<dbReference type="SUPFAM" id="SSF49299">
    <property type="entry name" value="PKD domain"/>
    <property type="match status" value="3"/>
</dbReference>
<feature type="non-terminal residue" evidence="2">
    <location>
        <position position="348"/>
    </location>
</feature>
<reference evidence="2" key="1">
    <citation type="submission" date="2018-05" db="EMBL/GenBank/DDBJ databases">
        <authorList>
            <person name="Lanie J.A."/>
            <person name="Ng W.-L."/>
            <person name="Kazmierczak K.M."/>
            <person name="Andrzejewski T.M."/>
            <person name="Davidsen T.M."/>
            <person name="Wayne K.J."/>
            <person name="Tettelin H."/>
            <person name="Glass J.I."/>
            <person name="Rusch D."/>
            <person name="Podicherti R."/>
            <person name="Tsui H.-C.T."/>
            <person name="Winkler M.E."/>
        </authorList>
    </citation>
    <scope>NUCLEOTIDE SEQUENCE</scope>
</reference>
<name>A0A382J945_9ZZZZ</name>
<dbReference type="InterPro" id="IPR013783">
    <property type="entry name" value="Ig-like_fold"/>
</dbReference>
<feature type="domain" description="PKD/Chitinase" evidence="1">
    <location>
        <begin position="198"/>
        <end position="275"/>
    </location>
</feature>
<sequence length="348" mass="37743">SLDVRSYPTSQILSISPNSTSEGLSVTFTGNASDPDSSETFVTYRWWSSIDGWLSDSQNFSYSDWTPGNHTIYLQVKDSQDYWSMPVSGELFINDLPAASIDSITPNPAYNNNATYTTVTFNGTVVDVDGSITTYSWSSNKDGALSASSDFVINVNELSNGNHTITFRGKDDYGAWSPTVTTYLEVMENPDATIDSVSATFVNQYAKLWLNGTGSDNDGSITNYTWISSIDGLIGTVEDISLSTLTPGDHTITFKVKDNSTLWSTGAATSVEVNAKPIVTLEASIPTTIYGFSGSTLVQGPDDDTLAFWHLDETSGSTAYDSSSSEKHGSLKNNPLWKTGLYENALEF</sequence>
<gene>
    <name evidence="2" type="ORF">METZ01_LOCUS261568</name>
</gene>
<dbReference type="Gene3D" id="2.60.120.200">
    <property type="match status" value="1"/>
</dbReference>
<protein>
    <recommendedName>
        <fullName evidence="1">PKD/Chitinase domain-containing protein</fullName>
    </recommendedName>
</protein>
<proteinExistence type="predicted"/>
<feature type="domain" description="PKD/Chitinase" evidence="1">
    <location>
        <begin position="12"/>
        <end position="90"/>
    </location>
</feature>
<organism evidence="2">
    <name type="scientific">marine metagenome</name>
    <dbReference type="NCBI Taxonomy" id="408172"/>
    <lineage>
        <taxon>unclassified sequences</taxon>
        <taxon>metagenomes</taxon>
        <taxon>ecological metagenomes</taxon>
    </lineage>
</organism>
<feature type="domain" description="PKD/Chitinase" evidence="1">
    <location>
        <begin position="103"/>
        <end position="189"/>
    </location>
</feature>